<evidence type="ECO:0000313" key="4">
    <source>
        <dbReference type="Proteomes" id="UP000197424"/>
    </source>
</evidence>
<dbReference type="InterPro" id="IPR010466">
    <property type="entry name" value="DUF1058"/>
</dbReference>
<reference evidence="3 5" key="4">
    <citation type="submission" date="2021-10" db="EMBL/GenBank/DDBJ databases">
        <title>Whole-genome sequencing analysis of Laribacter hongkongensis: virulence gene profiles, carbohydrate-active enzyme prediction, and antimicrobial resistance characterization.</title>
        <authorList>
            <person name="Yuan P."/>
            <person name="Zhan Y."/>
            <person name="Chen D."/>
        </authorList>
    </citation>
    <scope>NUCLEOTIDE SEQUENCE [LARGE SCALE GENOMIC DNA]</scope>
    <source>
        <strain evidence="3 5">W67</strain>
    </source>
</reference>
<dbReference type="RefSeq" id="WP_027824107.1">
    <property type="nucleotide sequence ID" value="NZ_CP022115.1"/>
</dbReference>
<dbReference type="EMBL" id="JAJAXM010000024">
    <property type="protein sequence ID" value="MCG9026678.1"/>
    <property type="molecule type" value="Genomic_DNA"/>
</dbReference>
<dbReference type="Proteomes" id="UP000197424">
    <property type="component" value="Chromosome"/>
</dbReference>
<dbReference type="Pfam" id="PF06347">
    <property type="entry name" value="SH3_4"/>
    <property type="match status" value="2"/>
</dbReference>
<feature type="chain" id="PRO_5011723231" evidence="1">
    <location>
        <begin position="22"/>
        <end position="147"/>
    </location>
</feature>
<evidence type="ECO:0000256" key="1">
    <source>
        <dbReference type="SAM" id="SignalP"/>
    </source>
</evidence>
<feature type="signal peptide" evidence="1">
    <location>
        <begin position="1"/>
        <end position="21"/>
    </location>
</feature>
<name>A0A248LM85_9NEIS</name>
<evidence type="ECO:0000313" key="2">
    <source>
        <dbReference type="EMBL" id="ASJ25848.1"/>
    </source>
</evidence>
<gene>
    <name evidence="3" type="ORF">LH440_12360</name>
    <name evidence="2" type="ORF">LHGZ1_3017</name>
</gene>
<sequence length="147" mass="15523">MKPTKLVLLACLALAAASAQALEFRSVKETGTLLYDAPGGQGKKLFVVSRAYPVEVLARQGNWARVRDATGGIAWVDYARLSPQRTVIVTAADASVRTAPDTGAPVSFHAARDVVLDLVEPPKSGWAKVRHADGSGGYLPLAALWGL</sequence>
<reference evidence="4" key="2">
    <citation type="submission" date="2017-06" db="EMBL/GenBank/DDBJ databases">
        <title>Whole genome sequence of Laribacter hongkongensis LHGZ1.</title>
        <authorList>
            <person name="Chen D."/>
            <person name="Wu H."/>
            <person name="Chen J."/>
        </authorList>
    </citation>
    <scope>NUCLEOTIDE SEQUENCE [LARGE SCALE GENOMIC DNA]</scope>
    <source>
        <strain evidence="4">LHGZ1</strain>
    </source>
</reference>
<organism evidence="2 4">
    <name type="scientific">Laribacter hongkongensis</name>
    <dbReference type="NCBI Taxonomy" id="168471"/>
    <lineage>
        <taxon>Bacteria</taxon>
        <taxon>Pseudomonadati</taxon>
        <taxon>Pseudomonadota</taxon>
        <taxon>Betaproteobacteria</taxon>
        <taxon>Neisseriales</taxon>
        <taxon>Aquaspirillaceae</taxon>
        <taxon>Laribacter</taxon>
    </lineage>
</organism>
<protein>
    <submittedName>
        <fullName evidence="3">SH3 domain-containing protein</fullName>
    </submittedName>
</protein>
<dbReference type="AlphaFoldDB" id="A0A248LM85"/>
<evidence type="ECO:0000313" key="5">
    <source>
        <dbReference type="Proteomes" id="UP001200247"/>
    </source>
</evidence>
<dbReference type="GeneID" id="75109922"/>
<proteinExistence type="predicted"/>
<accession>A0A248LM85</accession>
<keyword evidence="1" id="KW-0732">Signal</keyword>
<dbReference type="Gene3D" id="2.30.30.40">
    <property type="entry name" value="SH3 Domains"/>
    <property type="match status" value="1"/>
</dbReference>
<reference evidence="2" key="3">
    <citation type="submission" date="2017-06" db="EMBL/GenBank/DDBJ databases">
        <authorList>
            <person name="Kim H.J."/>
            <person name="Triplett B.A."/>
        </authorList>
    </citation>
    <scope>NUCLEOTIDE SEQUENCE</scope>
    <source>
        <strain evidence="2">HLGZ1</strain>
    </source>
</reference>
<reference evidence="2" key="1">
    <citation type="journal article" date="2017" name="J. Antimicrob. Chemother.">
        <title>Emergence and genomic analysis of MDR Laribacter hongkongensis strain HLGZ1 from Guangzhou, China.</title>
        <authorList>
            <person name="Wu H.K."/>
            <person name="Chen J.H."/>
            <person name="Yang L."/>
            <person name="Li A.R."/>
            <person name="Su D.H."/>
            <person name="Lin Y.P."/>
            <person name="Chen D.Q."/>
        </authorList>
    </citation>
    <scope>NUCLEOTIDE SEQUENCE</scope>
    <source>
        <strain evidence="2">HLGZ1</strain>
    </source>
</reference>
<dbReference type="EMBL" id="CP022115">
    <property type="protein sequence ID" value="ASJ25848.1"/>
    <property type="molecule type" value="Genomic_DNA"/>
</dbReference>
<dbReference type="OrthoDB" id="5297720at2"/>
<dbReference type="Proteomes" id="UP001200247">
    <property type="component" value="Unassembled WGS sequence"/>
</dbReference>
<evidence type="ECO:0000313" key="3">
    <source>
        <dbReference type="EMBL" id="MCG9026678.1"/>
    </source>
</evidence>